<gene>
    <name evidence="5" type="ORF">GCM10012280_02110</name>
</gene>
<dbReference type="PROSITE" id="PS51677">
    <property type="entry name" value="NODB"/>
    <property type="match status" value="1"/>
</dbReference>
<dbReference type="GO" id="GO:0016020">
    <property type="term" value="C:membrane"/>
    <property type="evidence" value="ECO:0007669"/>
    <property type="project" value="TreeGrafter"/>
</dbReference>
<dbReference type="SUPFAM" id="SSF88713">
    <property type="entry name" value="Glycoside hydrolase/deacetylase"/>
    <property type="match status" value="1"/>
</dbReference>
<dbReference type="GO" id="GO:0016810">
    <property type="term" value="F:hydrolase activity, acting on carbon-nitrogen (but not peptide) bonds"/>
    <property type="evidence" value="ECO:0007669"/>
    <property type="project" value="InterPro"/>
</dbReference>
<dbReference type="CDD" id="cd10917">
    <property type="entry name" value="CE4_NodB_like_6s_7s"/>
    <property type="match status" value="1"/>
</dbReference>
<evidence type="ECO:0000313" key="6">
    <source>
        <dbReference type="Proteomes" id="UP000641932"/>
    </source>
</evidence>
<dbReference type="AlphaFoldDB" id="A0A917ZC26"/>
<evidence type="ECO:0000256" key="3">
    <source>
        <dbReference type="SAM" id="SignalP"/>
    </source>
</evidence>
<dbReference type="Proteomes" id="UP000641932">
    <property type="component" value="Unassembled WGS sequence"/>
</dbReference>
<feature type="signal peptide" evidence="3">
    <location>
        <begin position="1"/>
        <end position="26"/>
    </location>
</feature>
<dbReference type="Gene3D" id="3.20.20.370">
    <property type="entry name" value="Glycoside hydrolase/deacetylase"/>
    <property type="match status" value="1"/>
</dbReference>
<evidence type="ECO:0000313" key="5">
    <source>
        <dbReference type="EMBL" id="GGO80365.1"/>
    </source>
</evidence>
<dbReference type="InterPro" id="IPR011330">
    <property type="entry name" value="Glyco_hydro/deAcase_b/a-brl"/>
</dbReference>
<dbReference type="GO" id="GO:0005975">
    <property type="term" value="P:carbohydrate metabolic process"/>
    <property type="evidence" value="ECO:0007669"/>
    <property type="project" value="InterPro"/>
</dbReference>
<dbReference type="InterPro" id="IPR050248">
    <property type="entry name" value="Polysacc_deacetylase_ArnD"/>
</dbReference>
<feature type="chain" id="PRO_5038342218" description="NodB homology domain-containing protein" evidence="3">
    <location>
        <begin position="27"/>
        <end position="270"/>
    </location>
</feature>
<dbReference type="Pfam" id="PF01522">
    <property type="entry name" value="Polysacc_deac_1"/>
    <property type="match status" value="1"/>
</dbReference>
<evidence type="ECO:0000256" key="1">
    <source>
        <dbReference type="ARBA" id="ARBA00022723"/>
    </source>
</evidence>
<dbReference type="PANTHER" id="PTHR10587">
    <property type="entry name" value="GLYCOSYL TRANSFERASE-RELATED"/>
    <property type="match status" value="1"/>
</dbReference>
<proteinExistence type="predicted"/>
<keyword evidence="3" id="KW-0732">Signal</keyword>
<organism evidence="5 6">
    <name type="scientific">Wenjunlia tyrosinilytica</name>
    <dbReference type="NCBI Taxonomy" id="1544741"/>
    <lineage>
        <taxon>Bacteria</taxon>
        <taxon>Bacillati</taxon>
        <taxon>Actinomycetota</taxon>
        <taxon>Actinomycetes</taxon>
        <taxon>Kitasatosporales</taxon>
        <taxon>Streptomycetaceae</taxon>
        <taxon>Wenjunlia</taxon>
    </lineage>
</organism>
<accession>A0A917ZC26</accession>
<sequence>MIIVNRRIIGSLTLTLVLTLGQGALSAGPSSAAHAPIARAHVAHAPIAHAPITHASATLAPAYAYDESRCGNSSGRVLLTFDDWAYSDPRRATRIGEYLEDRGIRAAFFLIEEFAKEYPDIVPTLRRQGHWVANHTYSHQLLTALTYEQAEQEIENGVHSDLLRPPYGSYGEREKSIADSLGYRMCLWTIDTLDWEEAGDGFRSVDSIRDRVRDAPSSAKRNGVVLGHLDYNYPDAVPGIIDDLEEDGYRLCRNDGAVGEKVPSPLDCAD</sequence>
<keyword evidence="2" id="KW-0378">Hydrolase</keyword>
<reference evidence="5" key="2">
    <citation type="submission" date="2020-09" db="EMBL/GenBank/DDBJ databases">
        <authorList>
            <person name="Sun Q."/>
            <person name="Zhou Y."/>
        </authorList>
    </citation>
    <scope>NUCLEOTIDE SEQUENCE</scope>
    <source>
        <strain evidence="5">CGMCC 4.7201</strain>
    </source>
</reference>
<feature type="domain" description="NodB homology" evidence="4">
    <location>
        <begin position="75"/>
        <end position="252"/>
    </location>
</feature>
<dbReference type="GO" id="GO:0046872">
    <property type="term" value="F:metal ion binding"/>
    <property type="evidence" value="ECO:0007669"/>
    <property type="project" value="UniProtKB-KW"/>
</dbReference>
<dbReference type="EMBL" id="BMMS01000001">
    <property type="protein sequence ID" value="GGO80365.1"/>
    <property type="molecule type" value="Genomic_DNA"/>
</dbReference>
<keyword evidence="1" id="KW-0479">Metal-binding</keyword>
<dbReference type="PANTHER" id="PTHR10587:SF133">
    <property type="entry name" value="CHITIN DEACETYLASE 1-RELATED"/>
    <property type="match status" value="1"/>
</dbReference>
<keyword evidence="6" id="KW-1185">Reference proteome</keyword>
<protein>
    <recommendedName>
        <fullName evidence="4">NodB homology domain-containing protein</fullName>
    </recommendedName>
</protein>
<dbReference type="InterPro" id="IPR002509">
    <property type="entry name" value="NODB_dom"/>
</dbReference>
<comment type="caution">
    <text evidence="5">The sequence shown here is derived from an EMBL/GenBank/DDBJ whole genome shotgun (WGS) entry which is preliminary data.</text>
</comment>
<reference evidence="5" key="1">
    <citation type="journal article" date="2014" name="Int. J. Syst. Evol. Microbiol.">
        <title>Complete genome sequence of Corynebacterium casei LMG S-19264T (=DSM 44701T), isolated from a smear-ripened cheese.</title>
        <authorList>
            <consortium name="US DOE Joint Genome Institute (JGI-PGF)"/>
            <person name="Walter F."/>
            <person name="Albersmeier A."/>
            <person name="Kalinowski J."/>
            <person name="Ruckert C."/>
        </authorList>
    </citation>
    <scope>NUCLEOTIDE SEQUENCE</scope>
    <source>
        <strain evidence="5">CGMCC 4.7201</strain>
    </source>
</reference>
<evidence type="ECO:0000256" key="2">
    <source>
        <dbReference type="ARBA" id="ARBA00022801"/>
    </source>
</evidence>
<evidence type="ECO:0000259" key="4">
    <source>
        <dbReference type="PROSITE" id="PS51677"/>
    </source>
</evidence>
<name>A0A917ZC26_9ACTN</name>